<keyword evidence="8 11" id="KW-0496">Mitochondrion</keyword>
<dbReference type="Pfam" id="PF02935">
    <property type="entry name" value="COX7C"/>
    <property type="match status" value="1"/>
</dbReference>
<evidence type="ECO:0000256" key="4">
    <source>
        <dbReference type="ARBA" id="ARBA00022692"/>
    </source>
</evidence>
<dbReference type="Proteomes" id="UP000242525">
    <property type="component" value="Unassembled WGS sequence"/>
</dbReference>
<keyword evidence="7 11" id="KW-1133">Transmembrane helix</keyword>
<evidence type="ECO:0000313" key="13">
    <source>
        <dbReference type="EMBL" id="KAF5104674.1"/>
    </source>
</evidence>
<dbReference type="GO" id="GO:0005743">
    <property type="term" value="C:mitochondrial inner membrane"/>
    <property type="evidence" value="ECO:0007669"/>
    <property type="project" value="UniProtKB-SubCell"/>
</dbReference>
<keyword evidence="14" id="KW-1185">Reference proteome</keyword>
<dbReference type="SUPFAM" id="SSF81427">
    <property type="entry name" value="Mitochondrial cytochrome c oxidase subunit VIIc (aka VIIIa)"/>
    <property type="match status" value="1"/>
</dbReference>
<keyword evidence="5 11" id="KW-0999">Mitochondrion inner membrane</keyword>
<reference evidence="13" key="3">
    <citation type="submission" date="2020-01" db="EMBL/GenBank/DDBJ databases">
        <authorList>
            <person name="Perkins V."/>
            <person name="Lessard M.-H."/>
            <person name="Dugat-Bony E."/>
            <person name="Frenette M."/>
            <person name="Labrie S."/>
        </authorList>
    </citation>
    <scope>NUCLEOTIDE SEQUENCE</scope>
    <source>
        <strain evidence="13">LMA-70</strain>
    </source>
</reference>
<dbReference type="PANTHER" id="PTHR13313:SF0">
    <property type="entry name" value="CYTOCHROME C OXIDASE SUBUNIT 7C, MITOCHONDRIAL"/>
    <property type="match status" value="1"/>
</dbReference>
<dbReference type="GO" id="GO:0006123">
    <property type="term" value="P:mitochondrial electron transport, cytochrome c to oxygen"/>
    <property type="evidence" value="ECO:0007669"/>
    <property type="project" value="UniProtKB-UniRule"/>
</dbReference>
<keyword evidence="9 11" id="KW-0472">Membrane</keyword>
<evidence type="ECO:0000256" key="8">
    <source>
        <dbReference type="ARBA" id="ARBA00023128"/>
    </source>
</evidence>
<dbReference type="InterPro" id="IPR004202">
    <property type="entry name" value="COX7C/Cox8"/>
</dbReference>
<comment type="similarity">
    <text evidence="3 11">Belongs to the cytochrome c oxidase VIIc family.</text>
</comment>
<evidence type="ECO:0000256" key="11">
    <source>
        <dbReference type="RuleBase" id="RU368123"/>
    </source>
</evidence>
<dbReference type="FunFam" id="4.10.49.10:FF:000001">
    <property type="entry name" value="Cytochrome c oxidase subunit 7C"/>
    <property type="match status" value="1"/>
</dbReference>
<keyword evidence="4 11" id="KW-0812">Transmembrane</keyword>
<evidence type="ECO:0000313" key="14">
    <source>
        <dbReference type="Proteomes" id="UP000242525"/>
    </source>
</evidence>
<evidence type="ECO:0000256" key="3">
    <source>
        <dbReference type="ARBA" id="ARBA00010514"/>
    </source>
</evidence>
<evidence type="ECO:0000256" key="2">
    <source>
        <dbReference type="ARBA" id="ARBA00004673"/>
    </source>
</evidence>
<gene>
    <name evidence="12" type="ORF">BN980_GECA18s01924g</name>
    <name evidence="13" type="ORF">DV451_000430</name>
</gene>
<dbReference type="Proteomes" id="UP000750522">
    <property type="component" value="Unassembled WGS sequence"/>
</dbReference>
<comment type="pathway">
    <text evidence="2 11">Energy metabolism; oxidative phosphorylation.</text>
</comment>
<evidence type="ECO:0000256" key="1">
    <source>
        <dbReference type="ARBA" id="ARBA00004434"/>
    </source>
</evidence>
<dbReference type="AlphaFoldDB" id="A0A0J9XHL9"/>
<dbReference type="OrthoDB" id="9974841at2759"/>
<dbReference type="EMBL" id="CCBN010000018">
    <property type="protein sequence ID" value="CDO57074.1"/>
    <property type="molecule type" value="Genomic_DNA"/>
</dbReference>
<keyword evidence="6 11" id="KW-0809">Transit peptide</keyword>
<dbReference type="UniPathway" id="UPA00705"/>
<dbReference type="GO" id="GO:0045277">
    <property type="term" value="C:respiratory chain complex IV"/>
    <property type="evidence" value="ECO:0007669"/>
    <property type="project" value="UniProtKB-UniRule"/>
</dbReference>
<evidence type="ECO:0000256" key="5">
    <source>
        <dbReference type="ARBA" id="ARBA00022792"/>
    </source>
</evidence>
<comment type="function">
    <text evidence="11">Component of the cytochrome c oxidase, the last enzyme in the mitochondrial electron transport chain which drives oxidative phosphorylation. The respiratory chain contains 3 multisubunit complexes succinate dehydrogenase (complex II, CII), ubiquinol-cytochrome c oxidoreductase (cytochrome b-c1 complex, complex III, CIII) and cytochrome c oxidase (complex IV, CIV), that cooperate to transfer electrons derived from NADH and succinate to molecular oxygen, creating an electrochemical gradient over the inner membrane that drives transmembrane transport and the ATP synthase. Cytochrome c oxidase is the component of the respiratory chain that catalyzes the reduction of oxygen to water. Electrons originating from reduced cytochrome c in the intermembrane space (IMS) are transferred via the dinuclear copper A center (CU(A)) of subunit 2 and heme A of subunit 1 to the active site in subunit 1, a binuclear center (BNC) formed by heme A3 and copper B (CU(B)). The BNC reduces molecular oxygen to 2 water molecules using 4 electrons from cytochrome c in the IMS and 4 protons from the mitochondrial matrix.</text>
</comment>
<dbReference type="STRING" id="1173061.A0A0J9XHL9"/>
<comment type="caution">
    <text evidence="12">The sequence shown here is derived from an EMBL/GenBank/DDBJ whole genome shotgun (WGS) entry which is preliminary data.</text>
</comment>
<reference evidence="12 14" key="1">
    <citation type="submission" date="2014-03" db="EMBL/GenBank/DDBJ databases">
        <authorList>
            <person name="Casaregola S."/>
        </authorList>
    </citation>
    <scope>NUCLEOTIDE SEQUENCE [LARGE SCALE GENOMIC DNA]</scope>
    <source>
        <strain evidence="12 14">CLIB 918</strain>
    </source>
</reference>
<comment type="subcellular location">
    <subcellularLocation>
        <location evidence="1 11">Mitochondrion inner membrane</location>
        <topology evidence="1 11">Single-pass membrane protein</topology>
    </subcellularLocation>
</comment>
<dbReference type="PANTHER" id="PTHR13313">
    <property type="entry name" value="CYTOCHROME C OXIDASE SUBUNIT VIIC"/>
    <property type="match status" value="1"/>
</dbReference>
<evidence type="ECO:0000256" key="9">
    <source>
        <dbReference type="ARBA" id="ARBA00023136"/>
    </source>
</evidence>
<organism evidence="12 14">
    <name type="scientific">Geotrichum candidum</name>
    <name type="common">Oospora lactis</name>
    <name type="synonym">Dipodascus geotrichum</name>
    <dbReference type="NCBI Taxonomy" id="1173061"/>
    <lineage>
        <taxon>Eukaryota</taxon>
        <taxon>Fungi</taxon>
        <taxon>Dikarya</taxon>
        <taxon>Ascomycota</taxon>
        <taxon>Saccharomycotina</taxon>
        <taxon>Dipodascomycetes</taxon>
        <taxon>Dipodascales</taxon>
        <taxon>Dipodascaceae</taxon>
        <taxon>Geotrichum</taxon>
    </lineage>
</organism>
<accession>A0A0J9XHL9</accession>
<reference evidence="13" key="2">
    <citation type="journal article" date="2020" name="Front. Microbiol.">
        <title>Phenotypic and Genetic Characterization of the Cheese Ripening Yeast Geotrichum candidum.</title>
        <authorList>
            <person name="Perkins V."/>
            <person name="Vignola S."/>
            <person name="Lessard M.H."/>
            <person name="Plante P.L."/>
            <person name="Corbeil J."/>
            <person name="Dugat-Bony E."/>
            <person name="Frenette M."/>
            <person name="Labrie S."/>
        </authorList>
    </citation>
    <scope>NUCLEOTIDE SEQUENCE</scope>
    <source>
        <strain evidence="13">LMA-70</strain>
    </source>
</reference>
<sequence>MMYRAGLRTTSLVAKRGFTSSAVARSGHLPEGPYTNIPFKVHDRKIPYWAVHWTFFAVGLGAPFAIVYYNLKKQ</sequence>
<dbReference type="EMBL" id="QQZK01000005">
    <property type="protein sequence ID" value="KAF5104674.1"/>
    <property type="molecule type" value="Genomic_DNA"/>
</dbReference>
<protein>
    <recommendedName>
        <fullName evidence="10 11">Cytochrome c oxidase subunit 8, mitochondrial</fullName>
    </recommendedName>
    <alternativeName>
        <fullName evidence="11">Cytochrome c oxidase polypeptide VIII</fullName>
    </alternativeName>
</protein>
<dbReference type="Gene3D" id="4.10.49.10">
    <property type="entry name" value="Cytochrome c oxidase subunit VIIc"/>
    <property type="match status" value="1"/>
</dbReference>
<name>A0A0J9XHL9_GEOCN</name>
<proteinExistence type="inferred from homology"/>
<evidence type="ECO:0000313" key="12">
    <source>
        <dbReference type="EMBL" id="CDO57074.1"/>
    </source>
</evidence>
<evidence type="ECO:0000256" key="6">
    <source>
        <dbReference type="ARBA" id="ARBA00022946"/>
    </source>
</evidence>
<evidence type="ECO:0000256" key="7">
    <source>
        <dbReference type="ARBA" id="ARBA00022989"/>
    </source>
</evidence>
<feature type="transmembrane region" description="Helical" evidence="11">
    <location>
        <begin position="50"/>
        <end position="71"/>
    </location>
</feature>
<comment type="subunit">
    <text evidence="11">Component of the cytochrome c oxidase (complex IV, CIV), a multisubunit enzyme composed of a catalytic core of 3 subunits and several supernumerary subunits. The complex exists as a monomer or a dimer and forms supercomplexes (SCs) in the inner mitochondrial membrane with ubiquinol-cytochrome c oxidoreductase (cytochrome b-c1 complex, complex III, CIII).</text>
</comment>
<evidence type="ECO:0000256" key="10">
    <source>
        <dbReference type="ARBA" id="ARBA00071004"/>
    </source>
</evidence>
<dbReference type="InterPro" id="IPR036636">
    <property type="entry name" value="COX7C/Cox8_sf"/>
</dbReference>